<keyword evidence="2" id="KW-1185">Reference proteome</keyword>
<dbReference type="EMBL" id="NBNE01000751">
    <property type="protein sequence ID" value="OWZ17450.1"/>
    <property type="molecule type" value="Genomic_DNA"/>
</dbReference>
<reference evidence="2" key="1">
    <citation type="submission" date="2017-03" db="EMBL/GenBank/DDBJ databases">
        <title>Phytopthora megakarya and P. palmivora, two closely related causual agents of cacao black pod achieved similar genome size and gene model numbers by different mechanisms.</title>
        <authorList>
            <person name="Ali S."/>
            <person name="Shao J."/>
            <person name="Larry D.J."/>
            <person name="Kronmiller B."/>
            <person name="Shen D."/>
            <person name="Strem M.D."/>
            <person name="Melnick R.L."/>
            <person name="Guiltinan M.J."/>
            <person name="Tyler B.M."/>
            <person name="Meinhardt L.W."/>
            <person name="Bailey B.A."/>
        </authorList>
    </citation>
    <scope>NUCLEOTIDE SEQUENCE [LARGE SCALE GENOMIC DNA]</scope>
    <source>
        <strain evidence="2">zdho120</strain>
    </source>
</reference>
<name>A0A225WKS7_9STRA</name>
<dbReference type="OrthoDB" id="126488at2759"/>
<organism evidence="1 2">
    <name type="scientific">Phytophthora megakarya</name>
    <dbReference type="NCBI Taxonomy" id="4795"/>
    <lineage>
        <taxon>Eukaryota</taxon>
        <taxon>Sar</taxon>
        <taxon>Stramenopiles</taxon>
        <taxon>Oomycota</taxon>
        <taxon>Peronosporomycetes</taxon>
        <taxon>Peronosporales</taxon>
        <taxon>Peronosporaceae</taxon>
        <taxon>Phytophthora</taxon>
    </lineage>
</organism>
<dbReference type="Proteomes" id="UP000198211">
    <property type="component" value="Unassembled WGS sequence"/>
</dbReference>
<evidence type="ECO:0000313" key="2">
    <source>
        <dbReference type="Proteomes" id="UP000198211"/>
    </source>
</evidence>
<comment type="caution">
    <text evidence="1">The sequence shown here is derived from an EMBL/GenBank/DDBJ whole genome shotgun (WGS) entry which is preliminary data.</text>
</comment>
<dbReference type="AlphaFoldDB" id="A0A225WKS7"/>
<proteinExistence type="predicted"/>
<accession>A0A225WKS7</accession>
<evidence type="ECO:0000313" key="1">
    <source>
        <dbReference type="EMBL" id="OWZ17450.1"/>
    </source>
</evidence>
<sequence length="78" mass="8688">MAALVAGFDKALEMDFSSVGQLIVRMTEPRNRISRQSPENLKGVTMILNQYAAIKVLSLLPSQYWENNVITPVRVPLG</sequence>
<protein>
    <submittedName>
        <fullName evidence="1">Uncharacterized protein</fullName>
    </submittedName>
</protein>
<gene>
    <name evidence="1" type="ORF">PHMEG_0008608</name>
</gene>